<dbReference type="SUPFAM" id="SSF50998">
    <property type="entry name" value="Quinoprotein alcohol dehydrogenase-like"/>
    <property type="match status" value="1"/>
</dbReference>
<dbReference type="OrthoDB" id="2186498at2759"/>
<organism evidence="1 2">
    <name type="scientific">Nematocida parisii (strain ERTm3)</name>
    <name type="common">Nematode killer fungus</name>
    <dbReference type="NCBI Taxonomy" id="935791"/>
    <lineage>
        <taxon>Eukaryota</taxon>
        <taxon>Fungi</taxon>
        <taxon>Fungi incertae sedis</taxon>
        <taxon>Microsporidia</taxon>
        <taxon>Nematocida</taxon>
    </lineage>
</organism>
<sequence length="283" mass="32176">MQMKYITDCLYYKNKPIYSTYIYSETSRKGAIVYKGAEIETTGTFSISQKENRLIAGNYNNIVVIDLERASAPYTIYDNKIINYNHTEYEGTIYSVGLGCYTEINTKTGDITWHQYFCNGEKCIHDILSVAVDKQHIYIGCDIGCLSYIDRNTHSVLETHSFSGGITWLCVLSAANGHSYSGLEVGTYMGEYAIISERKILLQKSTGSIIWRINRVEIEGAVYNVIAQSYDGIGIYTEDLILIKHIPTTDLVYTVEIDKDRRKLLGYNYYTGEIQSTDLFNIK</sequence>
<dbReference type="InParanoid" id="I3EKK6"/>
<gene>
    <name evidence="1" type="ORF">NEQG_00523</name>
</gene>
<evidence type="ECO:0000313" key="1">
    <source>
        <dbReference type="EMBL" id="EIJ89753.1"/>
    </source>
</evidence>
<proteinExistence type="predicted"/>
<dbReference type="STRING" id="935791.I3EKK6"/>
<dbReference type="AlphaFoldDB" id="I3EKK6"/>
<dbReference type="Proteomes" id="UP000002872">
    <property type="component" value="Unassembled WGS sequence"/>
</dbReference>
<dbReference type="OMA" id="SIIWRIN"/>
<keyword evidence="2" id="KW-1185">Reference proteome</keyword>
<protein>
    <submittedName>
        <fullName evidence="1">Uncharacterized protein</fullName>
    </submittedName>
</protein>
<reference evidence="1" key="1">
    <citation type="submission" date="2011-01" db="EMBL/GenBank/DDBJ databases">
        <title>The Genome Sequence of Nematocida parisii strain ERTm3.</title>
        <authorList>
            <consortium name="The Broad Institute Genome Sequencing Platform"/>
            <consortium name="The Broad Institute Genome Sequencing Center for Infectious Disease"/>
            <person name="Cuomo C."/>
            <person name="Troemel E."/>
            <person name="Young S.K."/>
            <person name="Zeng Q."/>
            <person name="Gargeya S."/>
            <person name="Fitzgerald M."/>
            <person name="Haas B."/>
            <person name="Abouelleil A."/>
            <person name="Alvarado L."/>
            <person name="Arachchi H.M."/>
            <person name="Berlin A."/>
            <person name="Chapman S.B."/>
            <person name="Gearin G."/>
            <person name="Goldberg J."/>
            <person name="Griggs A."/>
            <person name="Gujja S."/>
            <person name="Hansen M."/>
            <person name="Heiman D."/>
            <person name="Howarth C."/>
            <person name="Larimer J."/>
            <person name="Lui A."/>
            <person name="MacDonald P.J.P."/>
            <person name="McCowen C."/>
            <person name="Montmayeur A."/>
            <person name="Murphy C."/>
            <person name="Neiman D."/>
            <person name="Pearson M."/>
            <person name="Priest M."/>
            <person name="Roberts A."/>
            <person name="Saif S."/>
            <person name="Shea T."/>
            <person name="Sisk P."/>
            <person name="Stolte C."/>
            <person name="Sykes S."/>
            <person name="Wortman J."/>
            <person name="Nusbaum C."/>
            <person name="Birren B."/>
        </authorList>
    </citation>
    <scope>NUCLEOTIDE SEQUENCE</scope>
    <source>
        <strain evidence="1">ERTm3</strain>
    </source>
</reference>
<evidence type="ECO:0000313" key="2">
    <source>
        <dbReference type="Proteomes" id="UP000002872"/>
    </source>
</evidence>
<dbReference type="HOGENOM" id="CLU_983836_0_0_1"/>
<name>I3EKK6_NEMP3</name>
<dbReference type="InterPro" id="IPR011047">
    <property type="entry name" value="Quinoprotein_ADH-like_sf"/>
</dbReference>
<dbReference type="VEuPathDB" id="MicrosporidiaDB:NEQG_00523"/>
<dbReference type="EMBL" id="GL870876">
    <property type="protein sequence ID" value="EIJ89753.1"/>
    <property type="molecule type" value="Genomic_DNA"/>
</dbReference>
<accession>I3EKK6</accession>